<evidence type="ECO:0000313" key="1">
    <source>
        <dbReference type="EMBL" id="UNH40980.1"/>
    </source>
</evidence>
<dbReference type="EMBL" id="CP093257">
    <property type="protein sequence ID" value="UNH40980.1"/>
    <property type="molecule type" value="Genomic_DNA"/>
</dbReference>
<keyword evidence="1" id="KW-0614">Plasmid</keyword>
<name>A0ACD3YDB0_9GAMM</name>
<protein>
    <submittedName>
        <fullName evidence="1">Uncharacterized protein</fullName>
    </submittedName>
</protein>
<reference evidence="1" key="1">
    <citation type="submission" date="2022-03" db="EMBL/GenBank/DDBJ databases">
        <title>ESBL-producing Moellerella wisconsensis and Escherichia marmotae isolated from wild game meat.</title>
        <authorList>
            <person name="Biggel M."/>
        </authorList>
    </citation>
    <scope>NUCLEOTIDE SEQUENCE</scope>
    <source>
        <strain evidence="1">W1</strain>
    </source>
</reference>
<organism evidence="1 2">
    <name type="scientific">Moellerella wisconsensis</name>
    <dbReference type="NCBI Taxonomy" id="158849"/>
    <lineage>
        <taxon>Bacteria</taxon>
        <taxon>Pseudomonadati</taxon>
        <taxon>Pseudomonadota</taxon>
        <taxon>Gammaproteobacteria</taxon>
        <taxon>Enterobacterales</taxon>
        <taxon>Morganellaceae</taxon>
        <taxon>Moellerella</taxon>
    </lineage>
</organism>
<keyword evidence="2" id="KW-1185">Reference proteome</keyword>
<evidence type="ECO:0000313" key="2">
    <source>
        <dbReference type="Proteomes" id="UP000829420"/>
    </source>
</evidence>
<accession>A0ACD3YDB0</accession>
<sequence>MPIFKKEHVKIDLYYASGKHEESGSKVAEATILINNREDNTEIAAITLRRATDKARKQTYGMGSVRMEFGADKFTNAVHQHFCADIEKRFKEVMSEVNDFFESGLDSSTWIGAFGLKIFSDAEASALLPESVINLLTDGTAEVTE</sequence>
<dbReference type="Proteomes" id="UP000829420">
    <property type="component" value="Plasmid pW1-b"/>
</dbReference>
<proteinExistence type="predicted"/>
<geneLocation type="plasmid" evidence="1 2">
    <name>pW1-b</name>
</geneLocation>
<gene>
    <name evidence="1" type="ORF">MNY70_18080</name>
</gene>